<keyword evidence="1" id="KW-1133">Transmembrane helix</keyword>
<dbReference type="AlphaFoldDB" id="A0A934N761"/>
<proteinExistence type="predicted"/>
<accession>A0A934N761</accession>
<gene>
    <name evidence="3" type="ORF">JF922_00795</name>
</gene>
<name>A0A934N761_9BACT</name>
<evidence type="ECO:0000313" key="4">
    <source>
        <dbReference type="Proteomes" id="UP000612893"/>
    </source>
</evidence>
<dbReference type="EMBL" id="JAEKNR010000013">
    <property type="protein sequence ID" value="MBJ7596613.1"/>
    <property type="molecule type" value="Genomic_DNA"/>
</dbReference>
<feature type="chain" id="PRO_5037160384" description="Gram-positive cocci surface proteins LPxTG domain-containing protein" evidence="2">
    <location>
        <begin position="26"/>
        <end position="226"/>
    </location>
</feature>
<dbReference type="Proteomes" id="UP000612893">
    <property type="component" value="Unassembled WGS sequence"/>
</dbReference>
<comment type="caution">
    <text evidence="3">The sequence shown here is derived from an EMBL/GenBank/DDBJ whole genome shotgun (WGS) entry which is preliminary data.</text>
</comment>
<keyword evidence="4" id="KW-1185">Reference proteome</keyword>
<keyword evidence="1" id="KW-0472">Membrane</keyword>
<protein>
    <recommendedName>
        <fullName evidence="5">Gram-positive cocci surface proteins LPxTG domain-containing protein</fullName>
    </recommendedName>
</protein>
<keyword evidence="1" id="KW-0812">Transmembrane</keyword>
<organism evidence="3 4">
    <name type="scientific">Candidatus Nephthysia bennettiae</name>
    <dbReference type="NCBI Taxonomy" id="3127016"/>
    <lineage>
        <taxon>Bacteria</taxon>
        <taxon>Bacillati</taxon>
        <taxon>Candidatus Dormiibacterota</taxon>
        <taxon>Candidatus Dormibacteria</taxon>
        <taxon>Candidatus Dormibacterales</taxon>
        <taxon>Candidatus Dormibacteraceae</taxon>
        <taxon>Candidatus Nephthysia</taxon>
    </lineage>
</organism>
<feature type="transmembrane region" description="Helical" evidence="1">
    <location>
        <begin position="197"/>
        <end position="218"/>
    </location>
</feature>
<reference evidence="3" key="1">
    <citation type="submission" date="2020-10" db="EMBL/GenBank/DDBJ databases">
        <title>Ca. Dormibacterota MAGs.</title>
        <authorList>
            <person name="Montgomery K."/>
        </authorList>
    </citation>
    <scope>NUCLEOTIDE SEQUENCE [LARGE SCALE GENOMIC DNA]</scope>
    <source>
        <strain evidence="3">SC8812_S17_10</strain>
    </source>
</reference>
<sequence>MKAFVTFVVLAAGAALAAAPMTASAEGVLTAETASGFGPRAGTVTGTISLGGLMPGSTFQLVNAYQVQPDAVSCSSSCADRFLPGTYRGRFTNCVGGTIAGEAQVIGGGGAFTESPGVPPEHSGPFTLALAQGSGSATCDYSVSISQSALGTAISSIKSVRLDVWVLFAGQVLGRVASPSVHADWSADPAVLPEPPFAALLPASALLVMGGALVLLAIRRRPAWTA</sequence>
<evidence type="ECO:0000313" key="3">
    <source>
        <dbReference type="EMBL" id="MBJ7596613.1"/>
    </source>
</evidence>
<evidence type="ECO:0000256" key="1">
    <source>
        <dbReference type="SAM" id="Phobius"/>
    </source>
</evidence>
<evidence type="ECO:0008006" key="5">
    <source>
        <dbReference type="Google" id="ProtNLM"/>
    </source>
</evidence>
<dbReference type="RefSeq" id="WP_338198443.1">
    <property type="nucleotide sequence ID" value="NZ_JAEKNR010000013.1"/>
</dbReference>
<feature type="signal peptide" evidence="2">
    <location>
        <begin position="1"/>
        <end position="25"/>
    </location>
</feature>
<keyword evidence="2" id="KW-0732">Signal</keyword>
<evidence type="ECO:0000256" key="2">
    <source>
        <dbReference type="SAM" id="SignalP"/>
    </source>
</evidence>